<dbReference type="Pfam" id="PF13374">
    <property type="entry name" value="TPR_10"/>
    <property type="match status" value="2"/>
</dbReference>
<evidence type="ECO:0000259" key="1">
    <source>
        <dbReference type="Pfam" id="PF12770"/>
    </source>
</evidence>
<proteinExistence type="predicted"/>
<organism evidence="2 3">
    <name type="scientific">Rhizoctonia solani</name>
    <dbReference type="NCBI Taxonomy" id="456999"/>
    <lineage>
        <taxon>Eukaryota</taxon>
        <taxon>Fungi</taxon>
        <taxon>Dikarya</taxon>
        <taxon>Basidiomycota</taxon>
        <taxon>Agaricomycotina</taxon>
        <taxon>Agaricomycetes</taxon>
        <taxon>Cantharellales</taxon>
        <taxon>Ceratobasidiaceae</taxon>
        <taxon>Rhizoctonia</taxon>
    </lineage>
</organism>
<name>A0A8H3DR60_9AGAM</name>
<dbReference type="InterPro" id="IPR011990">
    <property type="entry name" value="TPR-like_helical_dom_sf"/>
</dbReference>
<dbReference type="PANTHER" id="PTHR19959">
    <property type="entry name" value="KINESIN LIGHT CHAIN"/>
    <property type="match status" value="1"/>
</dbReference>
<reference evidence="2" key="1">
    <citation type="submission" date="2021-01" db="EMBL/GenBank/DDBJ databases">
        <authorList>
            <person name="Kaushik A."/>
        </authorList>
    </citation>
    <scope>NUCLEOTIDE SEQUENCE</scope>
    <source>
        <strain evidence="2">AG3-1AP</strain>
    </source>
</reference>
<dbReference type="SUPFAM" id="SSF48452">
    <property type="entry name" value="TPR-like"/>
    <property type="match status" value="1"/>
</dbReference>
<sequence length="1100" mass="121608">MSARLANLGVSYIDRYQRTGDLDDLEKSIDCRSRALALTPDGHPDMSARLAGLGVSYSDRYRRMGDLDDLEKSIDCRTRALALTPDGHPDMSARLAGLGVSYTDRYRRMGDVDDLEKSIDCKTRALALTPEGHPHMSTRLSNLGVSYNDRYRRMGDLDDLQKSIDCNSRALASTPEGHPRMSARLADLGTSYGDRYQRMGDLDDLEKSIDCRSRALALTPDGHPDMSVRLASLGVSYNDRYRRMRDLGNLQKLIDCNSRALALTPDGHPDMPARLGNLGVSYSDRYRRVGDLDDLEKSIDCGSRALALTPEGHPHMSAQLGNLGVSYGDRYQRTGKLDDLEKSIDCRSRALTLTPDGHPDLPFRHLNYAFVLLSQHQKTAHPLHIFNSLNSFRSASQLLTGAPRVKFQNALQWASQARIHNSLNPMEAYQTAIDLLPQFIWLGATAKQRYQDLSATEHLAVNACYAAIQSKDYSVALEWLEHARCVVWNQSLMLRSPLDELHSSHPDLATQLETLSSQLHSSSFDAQQSQADPLDATDVEQAGKQRRRLAGDYQNLLAQIRQLPGLKSFLQPTKAHELKHAAHNGPVVVVNCHSNRCDALFILPDQDEVDHLSLPDFTEEKAQQAHSNLETSLRQKGLRQRGIKVRHESGYEDYIGGVLQTLWCNIVHPVLSYLGYMDKVPLAGEQVPHITWCPTGSLSFLPLHAAGDYSQPRSRVFDYVVSSYTPTLTALLARTPRSLTQVCRVLAIGQASTPGRSSLPGTARELACVKAQTDTRMEYSQLTNDQATTTVVLDAMEQHDWVHLACHAHQNVNDATKSGFFLHDGTLDLSAINQRSFKNKGLAFLSACETATGDDKLPDEAIHLASGMLMAGYPSVIATMWSVVDEDAPFVADKVYAQLMKDMKVGNGEAGRALHYAVAGLREKVGEKEFGRIFFPGLTLALGFQSIWREIRSTLDSVPLSKFGLGLPTKHMAVPSVGPSVTLESLQVLERLGGSAGYLEHLQNGPSVSGRELSKSINTTEWAATLCEVKLGTNPIWAWAGVHTLDGHRARPEGWGWTEAKSFCGVFFCSDWDELTHALVKFQAMAGEFGGKEVRDILLA</sequence>
<dbReference type="Gene3D" id="1.25.40.10">
    <property type="entry name" value="Tetratricopeptide repeat domain"/>
    <property type="match status" value="2"/>
</dbReference>
<accession>A0A8H3DR60</accession>
<dbReference type="InterPro" id="IPR024983">
    <property type="entry name" value="CHAT_dom"/>
</dbReference>
<dbReference type="PANTHER" id="PTHR19959:SF119">
    <property type="entry name" value="FUNGAL LIPASE-LIKE DOMAIN-CONTAINING PROTEIN"/>
    <property type="match status" value="1"/>
</dbReference>
<evidence type="ECO:0000313" key="3">
    <source>
        <dbReference type="Proteomes" id="UP000663831"/>
    </source>
</evidence>
<dbReference type="EMBL" id="CAJMWV010010129">
    <property type="protein sequence ID" value="CAE6541080.1"/>
    <property type="molecule type" value="Genomic_DNA"/>
</dbReference>
<dbReference type="Pfam" id="PF12770">
    <property type="entry name" value="CHAT"/>
    <property type="match status" value="1"/>
</dbReference>
<evidence type="ECO:0000313" key="2">
    <source>
        <dbReference type="EMBL" id="CAE6541080.1"/>
    </source>
</evidence>
<comment type="caution">
    <text evidence="2">The sequence shown here is derived from an EMBL/GenBank/DDBJ whole genome shotgun (WGS) entry which is preliminary data.</text>
</comment>
<protein>
    <recommendedName>
        <fullName evidence="1">CHAT domain-containing protein</fullName>
    </recommendedName>
</protein>
<dbReference type="Proteomes" id="UP000663831">
    <property type="component" value="Unassembled WGS sequence"/>
</dbReference>
<gene>
    <name evidence="2" type="ORF">RDB_LOCUS176076</name>
</gene>
<feature type="domain" description="CHAT" evidence="1">
    <location>
        <begin position="659"/>
        <end position="921"/>
    </location>
</feature>
<dbReference type="AlphaFoldDB" id="A0A8H3DR60"/>